<sequence>MSSFIEEKSLIRLISQGDPKAFSQVYDRYKPVLYRLVFNTLKSADLTNDTCQEIFIKIWEDRSRLEDIISFKYYLLSVGKNHTLNVLKKILHEQKRLSTFVRDYNDVNNELEEKVESDEYQEFIDSVLTSLTPQSRKIFSLCRFQGMSYDEAAQMVGVSRNIIKKHMVKTMKVFKAAVEKDLGIAVNMLSAFAFFTSD</sequence>
<dbReference type="Pfam" id="PF04542">
    <property type="entry name" value="Sigma70_r2"/>
    <property type="match status" value="1"/>
</dbReference>
<dbReference type="Proteomes" id="UP000304900">
    <property type="component" value="Unassembled WGS sequence"/>
</dbReference>
<dbReference type="PANTHER" id="PTHR43133:SF46">
    <property type="entry name" value="RNA POLYMERASE SIGMA-70 FACTOR ECF SUBFAMILY"/>
    <property type="match status" value="1"/>
</dbReference>
<dbReference type="InterPro" id="IPR013249">
    <property type="entry name" value="RNA_pol_sigma70_r4_t2"/>
</dbReference>
<dbReference type="Gene3D" id="1.10.1740.10">
    <property type="match status" value="1"/>
</dbReference>
<dbReference type="EMBL" id="SZVO01000021">
    <property type="protein sequence ID" value="TKT87036.1"/>
    <property type="molecule type" value="Genomic_DNA"/>
</dbReference>
<dbReference type="InterPro" id="IPR013324">
    <property type="entry name" value="RNA_pol_sigma_r3/r4-like"/>
</dbReference>
<keyword evidence="4" id="KW-0804">Transcription</keyword>
<dbReference type="RefSeq" id="WP_137343896.1">
    <property type="nucleotide sequence ID" value="NZ_BSQH01000005.1"/>
</dbReference>
<gene>
    <name evidence="7" type="ORF">FDK13_30970</name>
</gene>
<dbReference type="InterPro" id="IPR039425">
    <property type="entry name" value="RNA_pol_sigma-70-like"/>
</dbReference>
<dbReference type="SUPFAM" id="SSF88946">
    <property type="entry name" value="Sigma2 domain of RNA polymerase sigma factors"/>
    <property type="match status" value="1"/>
</dbReference>
<evidence type="ECO:0000256" key="2">
    <source>
        <dbReference type="ARBA" id="ARBA00023015"/>
    </source>
</evidence>
<dbReference type="InterPro" id="IPR013325">
    <property type="entry name" value="RNA_pol_sigma_r2"/>
</dbReference>
<feature type="domain" description="RNA polymerase sigma-70 region 2" evidence="5">
    <location>
        <begin position="26"/>
        <end position="89"/>
    </location>
</feature>
<evidence type="ECO:0000259" key="5">
    <source>
        <dbReference type="Pfam" id="PF04542"/>
    </source>
</evidence>
<dbReference type="InterPro" id="IPR014284">
    <property type="entry name" value="RNA_pol_sigma-70_dom"/>
</dbReference>
<keyword evidence="3" id="KW-0731">Sigma factor</keyword>
<dbReference type="InterPro" id="IPR007627">
    <property type="entry name" value="RNA_pol_sigma70_r2"/>
</dbReference>
<evidence type="ECO:0000256" key="4">
    <source>
        <dbReference type="ARBA" id="ARBA00023163"/>
    </source>
</evidence>
<evidence type="ECO:0000256" key="1">
    <source>
        <dbReference type="ARBA" id="ARBA00010641"/>
    </source>
</evidence>
<feature type="domain" description="RNA polymerase sigma factor 70 region 4 type 2" evidence="6">
    <location>
        <begin position="124"/>
        <end position="171"/>
    </location>
</feature>
<organism evidence="7 8">
    <name type="scientific">Dyadobacter frigoris</name>
    <dbReference type="NCBI Taxonomy" id="2576211"/>
    <lineage>
        <taxon>Bacteria</taxon>
        <taxon>Pseudomonadati</taxon>
        <taxon>Bacteroidota</taxon>
        <taxon>Cytophagia</taxon>
        <taxon>Cytophagales</taxon>
        <taxon>Spirosomataceae</taxon>
        <taxon>Dyadobacter</taxon>
    </lineage>
</organism>
<proteinExistence type="inferred from homology"/>
<dbReference type="OrthoDB" id="799938at2"/>
<dbReference type="InterPro" id="IPR036388">
    <property type="entry name" value="WH-like_DNA-bd_sf"/>
</dbReference>
<dbReference type="Gene3D" id="1.10.10.10">
    <property type="entry name" value="Winged helix-like DNA-binding domain superfamily/Winged helix DNA-binding domain"/>
    <property type="match status" value="1"/>
</dbReference>
<evidence type="ECO:0000313" key="8">
    <source>
        <dbReference type="Proteomes" id="UP000304900"/>
    </source>
</evidence>
<dbReference type="GO" id="GO:0006352">
    <property type="term" value="P:DNA-templated transcription initiation"/>
    <property type="evidence" value="ECO:0007669"/>
    <property type="project" value="InterPro"/>
</dbReference>
<dbReference type="SUPFAM" id="SSF88659">
    <property type="entry name" value="Sigma3 and sigma4 domains of RNA polymerase sigma factors"/>
    <property type="match status" value="1"/>
</dbReference>
<reference evidence="7 8" key="1">
    <citation type="submission" date="2019-05" db="EMBL/GenBank/DDBJ databases">
        <title>Dyadobacter AR-3-8 sp. nov., isolated from arctic soil.</title>
        <authorList>
            <person name="Chaudhary D.K."/>
        </authorList>
    </citation>
    <scope>NUCLEOTIDE SEQUENCE [LARGE SCALE GENOMIC DNA]</scope>
    <source>
        <strain evidence="7 8">AR-3-8</strain>
    </source>
</reference>
<dbReference type="GO" id="GO:0016987">
    <property type="term" value="F:sigma factor activity"/>
    <property type="evidence" value="ECO:0007669"/>
    <property type="project" value="UniProtKB-KW"/>
</dbReference>
<keyword evidence="2" id="KW-0805">Transcription regulation</keyword>
<keyword evidence="8" id="KW-1185">Reference proteome</keyword>
<dbReference type="NCBIfam" id="TIGR02937">
    <property type="entry name" value="sigma70-ECF"/>
    <property type="match status" value="1"/>
</dbReference>
<accession>A0A4U6CS73</accession>
<dbReference type="AlphaFoldDB" id="A0A4U6CS73"/>
<dbReference type="Pfam" id="PF08281">
    <property type="entry name" value="Sigma70_r4_2"/>
    <property type="match status" value="1"/>
</dbReference>
<name>A0A4U6CS73_9BACT</name>
<evidence type="ECO:0000313" key="7">
    <source>
        <dbReference type="EMBL" id="TKT87036.1"/>
    </source>
</evidence>
<evidence type="ECO:0000259" key="6">
    <source>
        <dbReference type="Pfam" id="PF08281"/>
    </source>
</evidence>
<dbReference type="GO" id="GO:0003677">
    <property type="term" value="F:DNA binding"/>
    <property type="evidence" value="ECO:0007669"/>
    <property type="project" value="InterPro"/>
</dbReference>
<comment type="similarity">
    <text evidence="1">Belongs to the sigma-70 factor family. ECF subfamily.</text>
</comment>
<dbReference type="PANTHER" id="PTHR43133">
    <property type="entry name" value="RNA POLYMERASE ECF-TYPE SIGMA FACTO"/>
    <property type="match status" value="1"/>
</dbReference>
<protein>
    <submittedName>
        <fullName evidence="7">Sigma-70 family RNA polymerase sigma factor</fullName>
    </submittedName>
</protein>
<comment type="caution">
    <text evidence="7">The sequence shown here is derived from an EMBL/GenBank/DDBJ whole genome shotgun (WGS) entry which is preliminary data.</text>
</comment>
<evidence type="ECO:0000256" key="3">
    <source>
        <dbReference type="ARBA" id="ARBA00023082"/>
    </source>
</evidence>